<evidence type="ECO:0000256" key="1">
    <source>
        <dbReference type="ARBA" id="ARBA00009477"/>
    </source>
</evidence>
<evidence type="ECO:0000313" key="5">
    <source>
        <dbReference type="Proteomes" id="UP000030428"/>
    </source>
</evidence>
<dbReference type="EMBL" id="JSZA02000104">
    <property type="protein sequence ID" value="KHD10103.1"/>
    <property type="molecule type" value="Genomic_DNA"/>
</dbReference>
<accession>A0A0A6PHG5</accession>
<feature type="domain" description="CzcB-like barrel-sandwich hybrid" evidence="3">
    <location>
        <begin position="52"/>
        <end position="186"/>
    </location>
</feature>
<dbReference type="Gene3D" id="2.40.50.100">
    <property type="match status" value="1"/>
</dbReference>
<dbReference type="GO" id="GO:0015562">
    <property type="term" value="F:efflux transmembrane transporter activity"/>
    <property type="evidence" value="ECO:0007669"/>
    <property type="project" value="TreeGrafter"/>
</dbReference>
<evidence type="ECO:0000256" key="2">
    <source>
        <dbReference type="SAM" id="SignalP"/>
    </source>
</evidence>
<dbReference type="PANTHER" id="PTHR30469">
    <property type="entry name" value="MULTIDRUG RESISTANCE PROTEIN MDTA"/>
    <property type="match status" value="1"/>
</dbReference>
<keyword evidence="5" id="KW-1185">Reference proteome</keyword>
<dbReference type="InterPro" id="IPR006143">
    <property type="entry name" value="RND_pump_MFP"/>
</dbReference>
<dbReference type="PANTHER" id="PTHR30469:SF15">
    <property type="entry name" value="HLYD FAMILY OF SECRETION PROTEINS"/>
    <property type="match status" value="1"/>
</dbReference>
<dbReference type="AlphaFoldDB" id="A0A0A6PHG5"/>
<dbReference type="Gene3D" id="2.40.30.170">
    <property type="match status" value="1"/>
</dbReference>
<dbReference type="Pfam" id="PF25973">
    <property type="entry name" value="BSH_CzcB"/>
    <property type="match status" value="1"/>
</dbReference>
<comment type="caution">
    <text evidence="4">The sequence shown here is derived from an EMBL/GenBank/DDBJ whole genome shotgun (WGS) entry which is preliminary data.</text>
</comment>
<proteinExistence type="inferred from homology"/>
<sequence>MKHYQSLALLLLLVPSFSYAENSLSPHQACRLDSLLTVTSSQAYAQVKPLQQAKLAAEISAKIVKVAINVGDKVAKGDILFRLDDREWRLQLKQLDATIQGIQARHNLAVYQLQQRTKLHQSANVSEELLRQHKTQVATLSAELNAQHFQKQQIQLTLSKTKIIAPFDGVIVERNVSLGDWVNPGQPVASLLNPDKVEIQAFLDAQQLISLEQATQLDLLINQELFPLKQQSLLPMLAPDKNLRPLILKPTAKIPLPGSQGQLRWRAATQKLPFRYLLKLGEHYGLMLLVDKKAQFHQLPQALPGRSATIALPPDTLIITTGFRALQPGDWVENRGCFE</sequence>
<reference evidence="4 5" key="1">
    <citation type="journal article" date="2016" name="Front. Microbiol.">
        <title>Single-Cell (Meta-)Genomics of a Dimorphic Candidatus Thiomargarita nelsonii Reveals Genomic Plasticity.</title>
        <authorList>
            <person name="Flood B.E."/>
            <person name="Fliss P."/>
            <person name="Jones D.S."/>
            <person name="Dick G.J."/>
            <person name="Jain S."/>
            <person name="Kaster A.K."/>
            <person name="Winkel M."/>
            <person name="Mussmann M."/>
            <person name="Bailey J."/>
        </authorList>
    </citation>
    <scope>NUCLEOTIDE SEQUENCE [LARGE SCALE GENOMIC DNA]</scope>
    <source>
        <strain evidence="4">Hydrate Ridge</strain>
    </source>
</reference>
<evidence type="ECO:0000313" key="4">
    <source>
        <dbReference type="EMBL" id="KHD10103.1"/>
    </source>
</evidence>
<protein>
    <recommendedName>
        <fullName evidence="3">CzcB-like barrel-sandwich hybrid domain-containing protein</fullName>
    </recommendedName>
</protein>
<organism evidence="4 5">
    <name type="scientific">Candidatus Thiomargarita nelsonii</name>
    <dbReference type="NCBI Taxonomy" id="1003181"/>
    <lineage>
        <taxon>Bacteria</taxon>
        <taxon>Pseudomonadati</taxon>
        <taxon>Pseudomonadota</taxon>
        <taxon>Gammaproteobacteria</taxon>
        <taxon>Thiotrichales</taxon>
        <taxon>Thiotrichaceae</taxon>
        <taxon>Thiomargarita</taxon>
    </lineage>
</organism>
<comment type="similarity">
    <text evidence="1">Belongs to the membrane fusion protein (MFP) (TC 8.A.1) family.</text>
</comment>
<dbReference type="GO" id="GO:1990281">
    <property type="term" value="C:efflux pump complex"/>
    <property type="evidence" value="ECO:0007669"/>
    <property type="project" value="TreeGrafter"/>
</dbReference>
<dbReference type="InterPro" id="IPR058647">
    <property type="entry name" value="BSH_CzcB-like"/>
</dbReference>
<dbReference type="SUPFAM" id="SSF111369">
    <property type="entry name" value="HlyD-like secretion proteins"/>
    <property type="match status" value="1"/>
</dbReference>
<keyword evidence="2" id="KW-0732">Signal</keyword>
<dbReference type="Proteomes" id="UP000030428">
    <property type="component" value="Unassembled WGS sequence"/>
</dbReference>
<feature type="chain" id="PRO_5007387772" description="CzcB-like barrel-sandwich hybrid domain-containing protein" evidence="2">
    <location>
        <begin position="21"/>
        <end position="339"/>
    </location>
</feature>
<dbReference type="Gene3D" id="1.10.287.470">
    <property type="entry name" value="Helix hairpin bin"/>
    <property type="match status" value="1"/>
</dbReference>
<feature type="signal peptide" evidence="2">
    <location>
        <begin position="1"/>
        <end position="20"/>
    </location>
</feature>
<evidence type="ECO:0000259" key="3">
    <source>
        <dbReference type="Pfam" id="PF25973"/>
    </source>
</evidence>
<gene>
    <name evidence="4" type="ORF">PN36_22395</name>
</gene>
<dbReference type="NCBIfam" id="TIGR01730">
    <property type="entry name" value="RND_mfp"/>
    <property type="match status" value="1"/>
</dbReference>
<name>A0A0A6PHG5_9GAMM</name>